<dbReference type="PRINTS" id="PR00455">
    <property type="entry name" value="HTHTETR"/>
</dbReference>
<dbReference type="EMBL" id="CP063362">
    <property type="protein sequence ID" value="QRG09023.1"/>
    <property type="molecule type" value="Genomic_DNA"/>
</dbReference>
<keyword evidence="5" id="KW-1185">Reference proteome</keyword>
<dbReference type="SUPFAM" id="SSF48498">
    <property type="entry name" value="Tetracyclin repressor-like, C-terminal domain"/>
    <property type="match status" value="1"/>
</dbReference>
<dbReference type="PROSITE" id="PS50977">
    <property type="entry name" value="HTH_TETR_2"/>
    <property type="match status" value="1"/>
</dbReference>
<evidence type="ECO:0000313" key="4">
    <source>
        <dbReference type="EMBL" id="QRG09023.1"/>
    </source>
</evidence>
<dbReference type="Pfam" id="PF00440">
    <property type="entry name" value="TetR_N"/>
    <property type="match status" value="1"/>
</dbReference>
<protein>
    <submittedName>
        <fullName evidence="4">TetR/AcrR family transcriptional regulator</fullName>
    </submittedName>
</protein>
<dbReference type="InterPro" id="IPR050109">
    <property type="entry name" value="HTH-type_TetR-like_transc_reg"/>
</dbReference>
<dbReference type="PANTHER" id="PTHR30055">
    <property type="entry name" value="HTH-TYPE TRANSCRIPTIONAL REGULATOR RUTR"/>
    <property type="match status" value="1"/>
</dbReference>
<gene>
    <name evidence="4" type="ORF">EZH22_12565</name>
</gene>
<feature type="DNA-binding region" description="H-T-H motif" evidence="2">
    <location>
        <begin position="39"/>
        <end position="58"/>
    </location>
</feature>
<proteinExistence type="predicted"/>
<dbReference type="KEGG" id="xdi:EZH22_12565"/>
<keyword evidence="1 2" id="KW-0238">DNA-binding</keyword>
<evidence type="ECO:0000313" key="5">
    <source>
        <dbReference type="Proteomes" id="UP000596427"/>
    </source>
</evidence>
<dbReference type="PANTHER" id="PTHR30055:SF226">
    <property type="entry name" value="HTH-TYPE TRANSCRIPTIONAL REGULATOR PKSA"/>
    <property type="match status" value="1"/>
</dbReference>
<evidence type="ECO:0000256" key="1">
    <source>
        <dbReference type="ARBA" id="ARBA00023125"/>
    </source>
</evidence>
<dbReference type="SUPFAM" id="SSF46689">
    <property type="entry name" value="Homeodomain-like"/>
    <property type="match status" value="1"/>
</dbReference>
<dbReference type="Proteomes" id="UP000596427">
    <property type="component" value="Chromosome"/>
</dbReference>
<feature type="domain" description="HTH tetR-type" evidence="3">
    <location>
        <begin position="16"/>
        <end position="76"/>
    </location>
</feature>
<dbReference type="InterPro" id="IPR036271">
    <property type="entry name" value="Tet_transcr_reg_TetR-rel_C_sf"/>
</dbReference>
<dbReference type="Gene3D" id="1.10.10.60">
    <property type="entry name" value="Homeodomain-like"/>
    <property type="match status" value="1"/>
</dbReference>
<dbReference type="GO" id="GO:0003700">
    <property type="term" value="F:DNA-binding transcription factor activity"/>
    <property type="evidence" value="ECO:0007669"/>
    <property type="project" value="TreeGrafter"/>
</dbReference>
<evidence type="ECO:0000259" key="3">
    <source>
        <dbReference type="PROSITE" id="PS50977"/>
    </source>
</evidence>
<accession>A0A974SLX7</accession>
<dbReference type="InterPro" id="IPR041490">
    <property type="entry name" value="KstR2_TetR_C"/>
</dbReference>
<dbReference type="RefSeq" id="WP_203195940.1">
    <property type="nucleotide sequence ID" value="NZ_CP063362.1"/>
</dbReference>
<dbReference type="AlphaFoldDB" id="A0A974SLX7"/>
<dbReference type="Pfam" id="PF17932">
    <property type="entry name" value="TetR_C_24"/>
    <property type="match status" value="1"/>
</dbReference>
<dbReference type="Gene3D" id="1.10.357.10">
    <property type="entry name" value="Tetracycline Repressor, domain 2"/>
    <property type="match status" value="1"/>
</dbReference>
<dbReference type="InterPro" id="IPR001647">
    <property type="entry name" value="HTH_TetR"/>
</dbReference>
<organism evidence="4 5">
    <name type="scientific">Xanthobacter dioxanivorans</name>
    <dbReference type="NCBI Taxonomy" id="2528964"/>
    <lineage>
        <taxon>Bacteria</taxon>
        <taxon>Pseudomonadati</taxon>
        <taxon>Pseudomonadota</taxon>
        <taxon>Alphaproteobacteria</taxon>
        <taxon>Hyphomicrobiales</taxon>
        <taxon>Xanthobacteraceae</taxon>
        <taxon>Xanthobacter</taxon>
    </lineage>
</organism>
<dbReference type="InterPro" id="IPR009057">
    <property type="entry name" value="Homeodomain-like_sf"/>
</dbReference>
<reference evidence="4 5" key="1">
    <citation type="submission" date="2020-10" db="EMBL/GenBank/DDBJ databases">
        <title>Degradation of 1,4-Dioxane by Xanthobacter sp. YN2, via a Novel Group-2 Soluble Di-Iron Monooxygenase.</title>
        <authorList>
            <person name="Ma F."/>
            <person name="Wang Y."/>
            <person name="Yang J."/>
            <person name="Guo H."/>
            <person name="Su D."/>
            <person name="Yu L."/>
        </authorList>
    </citation>
    <scope>NUCLEOTIDE SEQUENCE [LARGE SCALE GENOMIC DNA]</scope>
    <source>
        <strain evidence="4 5">YN2</strain>
    </source>
</reference>
<name>A0A974SLX7_9HYPH</name>
<sequence>MKTDVTSIVEDPDLVEKRRHQIVVAATQLFSEQGFYKTTIKDIAKKAGVSAGLVYLYVREKEDVLLLVLLQVVEAYAREIPKAMENFTDPLERLMRAVEAYCRVVDGHRAATVLAYRSTKSLSPDRRELIQQRETETNDIIANAIVACMKAGLIRKLNVDVLTYQLVLVAHGWALKSWYFKSRLTLEEYIVDSLDILLAGVLTPVGQLHRAELRDRDARNDLGPRNSRA</sequence>
<evidence type="ECO:0000256" key="2">
    <source>
        <dbReference type="PROSITE-ProRule" id="PRU00335"/>
    </source>
</evidence>
<dbReference type="GO" id="GO:0000976">
    <property type="term" value="F:transcription cis-regulatory region binding"/>
    <property type="evidence" value="ECO:0007669"/>
    <property type="project" value="TreeGrafter"/>
</dbReference>